<dbReference type="Pfam" id="PF04964">
    <property type="entry name" value="Flp_Fap"/>
    <property type="match status" value="1"/>
</dbReference>
<name>A0A1H5X0F2_9ACTN</name>
<keyword evidence="1" id="KW-0472">Membrane</keyword>
<proteinExistence type="predicted"/>
<sequence length="64" mass="6414">MVNRMITALAVRLQAARDRDDAGVTAVEYGLMIAVLVAIIVAAATALGGGITAAFDAAAEALTP</sequence>
<evidence type="ECO:0000313" key="3">
    <source>
        <dbReference type="Proteomes" id="UP000236723"/>
    </source>
</evidence>
<evidence type="ECO:0000256" key="1">
    <source>
        <dbReference type="SAM" id="Phobius"/>
    </source>
</evidence>
<dbReference type="EMBL" id="FNVO01000003">
    <property type="protein sequence ID" value="SEG05262.1"/>
    <property type="molecule type" value="Genomic_DNA"/>
</dbReference>
<keyword evidence="3" id="KW-1185">Reference proteome</keyword>
<evidence type="ECO:0000313" key="2">
    <source>
        <dbReference type="EMBL" id="SEG05262.1"/>
    </source>
</evidence>
<dbReference type="AlphaFoldDB" id="A0A1H5X0F2"/>
<dbReference type="InterPro" id="IPR007047">
    <property type="entry name" value="Flp_Fap"/>
</dbReference>
<keyword evidence="1" id="KW-1133">Transmembrane helix</keyword>
<dbReference type="Proteomes" id="UP000236723">
    <property type="component" value="Unassembled WGS sequence"/>
</dbReference>
<reference evidence="3" key="1">
    <citation type="submission" date="2016-10" db="EMBL/GenBank/DDBJ databases">
        <authorList>
            <person name="Varghese N."/>
            <person name="Submissions S."/>
        </authorList>
    </citation>
    <scope>NUCLEOTIDE SEQUENCE [LARGE SCALE GENOMIC DNA]</scope>
    <source>
        <strain evidence="3">DSM 43163</strain>
    </source>
</reference>
<protein>
    <submittedName>
        <fullName evidence="2">Flp/Fap pilin component</fullName>
    </submittedName>
</protein>
<organism evidence="2 3">
    <name type="scientific">Thermomonospora echinospora</name>
    <dbReference type="NCBI Taxonomy" id="1992"/>
    <lineage>
        <taxon>Bacteria</taxon>
        <taxon>Bacillati</taxon>
        <taxon>Actinomycetota</taxon>
        <taxon>Actinomycetes</taxon>
        <taxon>Streptosporangiales</taxon>
        <taxon>Thermomonosporaceae</taxon>
        <taxon>Thermomonospora</taxon>
    </lineage>
</organism>
<keyword evidence="1" id="KW-0812">Transmembrane</keyword>
<gene>
    <name evidence="2" type="ORF">SAMN04489712_10338</name>
</gene>
<feature type="transmembrane region" description="Helical" evidence="1">
    <location>
        <begin position="31"/>
        <end position="55"/>
    </location>
</feature>
<accession>A0A1H5X0F2</accession>